<dbReference type="GO" id="GO:0071555">
    <property type="term" value="P:cell wall organization"/>
    <property type="evidence" value="ECO:0007669"/>
    <property type="project" value="UniProtKB-KW"/>
</dbReference>
<dbReference type="InterPro" id="IPR009009">
    <property type="entry name" value="RlpA-like_DPBB"/>
</dbReference>
<organism evidence="7 8">
    <name type="scientific">Alloprevotella tannerae ATCC 51259</name>
    <dbReference type="NCBI Taxonomy" id="626522"/>
    <lineage>
        <taxon>Bacteria</taxon>
        <taxon>Pseudomonadati</taxon>
        <taxon>Bacteroidota</taxon>
        <taxon>Bacteroidia</taxon>
        <taxon>Bacteroidales</taxon>
        <taxon>Prevotellaceae</taxon>
        <taxon>Alloprevotella</taxon>
    </lineage>
</organism>
<comment type="function">
    <text evidence="3">Lytic transglycosylase with a strong preference for naked glycan strands that lack stem peptides.</text>
</comment>
<sequence length="202" mass="22539" precursor="true">MYIKKVTKFTIGLLLALTAFTQINAQKRGIASYYSNNAHGHRTSDGSRYHKDSLTCAHRTLPFGTLLKVRNLNNDREVVVRVTDRGPFRRGGIVDLSMAAAKEIGMVASGLAQVEVTNVGFSAGPNGDGNGKLTLPELQLIDPASGEYYSVSEWAEISRQNREQLRKKEADRRREAQLAKAKQNKPRWRILNDRLTAKVSKK</sequence>
<feature type="domain" description="RlpA-like protein double-psi beta-barrel" evidence="6">
    <location>
        <begin position="28"/>
        <end position="116"/>
    </location>
</feature>
<gene>
    <name evidence="3" type="primary">rlpA</name>
    <name evidence="7" type="ORF">GCWU000325_00913</name>
</gene>
<feature type="region of interest" description="Disordered" evidence="5">
    <location>
        <begin position="165"/>
        <end position="185"/>
    </location>
</feature>
<keyword evidence="7" id="KW-0449">Lipoprotein</keyword>
<protein>
    <recommendedName>
        <fullName evidence="3">Probable endolytic peptidoglycan transglycosylase RlpA</fullName>
        <ecNumber evidence="3">4.2.2.-</ecNumber>
    </recommendedName>
</protein>
<dbReference type="PANTHER" id="PTHR34183:SF1">
    <property type="entry name" value="ENDOLYTIC PEPTIDOGLYCAN TRANSGLYCOSYLASE RLPA"/>
    <property type="match status" value="1"/>
</dbReference>
<keyword evidence="8" id="KW-1185">Reference proteome</keyword>
<feature type="compositionally biased region" description="Basic and acidic residues" evidence="5">
    <location>
        <begin position="165"/>
        <end position="177"/>
    </location>
</feature>
<evidence type="ECO:0000256" key="5">
    <source>
        <dbReference type="SAM" id="MobiDB-lite"/>
    </source>
</evidence>
<evidence type="ECO:0000256" key="3">
    <source>
        <dbReference type="HAMAP-Rule" id="MF_02071"/>
    </source>
</evidence>
<dbReference type="SUPFAM" id="SSF50685">
    <property type="entry name" value="Barwin-like endoglucanases"/>
    <property type="match status" value="1"/>
</dbReference>
<evidence type="ECO:0000313" key="8">
    <source>
        <dbReference type="Proteomes" id="UP000003460"/>
    </source>
</evidence>
<dbReference type="GeneID" id="84577370"/>
<dbReference type="EMBL" id="ACIJ02000016">
    <property type="protein sequence ID" value="EEX72450.1"/>
    <property type="molecule type" value="Genomic_DNA"/>
</dbReference>
<dbReference type="GO" id="GO:0008932">
    <property type="term" value="F:lytic endotransglycosylase activity"/>
    <property type="evidence" value="ECO:0007669"/>
    <property type="project" value="UniProtKB-UniRule"/>
</dbReference>
<evidence type="ECO:0000313" key="7">
    <source>
        <dbReference type="EMBL" id="EEX72450.1"/>
    </source>
</evidence>
<keyword evidence="3" id="KW-0732">Signal</keyword>
<dbReference type="NCBIfam" id="TIGR00413">
    <property type="entry name" value="rlpA"/>
    <property type="match status" value="1"/>
</dbReference>
<dbReference type="AlphaFoldDB" id="C9LFD0"/>
<dbReference type="Gene3D" id="2.40.40.10">
    <property type="entry name" value="RlpA-like domain"/>
    <property type="match status" value="1"/>
</dbReference>
<dbReference type="Pfam" id="PF03330">
    <property type="entry name" value="DPBB_1"/>
    <property type="match status" value="1"/>
</dbReference>
<feature type="chain" id="PRO_5009991094" description="Probable endolytic peptidoglycan transglycosylase RlpA" evidence="3">
    <location>
        <begin position="26"/>
        <end position="202"/>
    </location>
</feature>
<comment type="caution">
    <text evidence="7">The sequence shown here is derived from an EMBL/GenBank/DDBJ whole genome shotgun (WGS) entry which is preliminary data.</text>
</comment>
<evidence type="ECO:0000256" key="4">
    <source>
        <dbReference type="RuleBase" id="RU003495"/>
    </source>
</evidence>
<dbReference type="EC" id="4.2.2.-" evidence="3"/>
<feature type="signal peptide" evidence="3">
    <location>
        <begin position="1"/>
        <end position="25"/>
    </location>
</feature>
<dbReference type="InterPro" id="IPR036908">
    <property type="entry name" value="RlpA-like_sf"/>
</dbReference>
<evidence type="ECO:0000256" key="2">
    <source>
        <dbReference type="ARBA" id="ARBA00023316"/>
    </source>
</evidence>
<reference evidence="7" key="1">
    <citation type="submission" date="2009-09" db="EMBL/GenBank/DDBJ databases">
        <authorList>
            <person name="Weinstock G."/>
            <person name="Sodergren E."/>
            <person name="Clifton S."/>
            <person name="Fulton L."/>
            <person name="Fulton B."/>
            <person name="Courtney L."/>
            <person name="Fronick C."/>
            <person name="Harrison M."/>
            <person name="Strong C."/>
            <person name="Farmer C."/>
            <person name="Delahaunty K."/>
            <person name="Markovic C."/>
            <person name="Hall O."/>
            <person name="Minx P."/>
            <person name="Tomlinson C."/>
            <person name="Mitreva M."/>
            <person name="Nelson J."/>
            <person name="Hou S."/>
            <person name="Wollam A."/>
            <person name="Pepin K.H."/>
            <person name="Johnson M."/>
            <person name="Bhonagiri V."/>
            <person name="Nash W.E."/>
            <person name="Warren W."/>
            <person name="Chinwalla A."/>
            <person name="Mardis E.R."/>
            <person name="Wilson R.K."/>
        </authorList>
    </citation>
    <scope>NUCLEOTIDE SEQUENCE [LARGE SCALE GENOMIC DNA]</scope>
    <source>
        <strain evidence="7">ATCC 51259</strain>
    </source>
</reference>
<dbReference type="eggNOG" id="COG0797">
    <property type="taxonomic scope" value="Bacteria"/>
</dbReference>
<dbReference type="RefSeq" id="WP_006254690.1">
    <property type="nucleotide sequence ID" value="NZ_GG700642.1"/>
</dbReference>
<proteinExistence type="inferred from homology"/>
<dbReference type="InterPro" id="IPR012997">
    <property type="entry name" value="RplA"/>
</dbReference>
<dbReference type="HAMAP" id="MF_02071">
    <property type="entry name" value="RlpA"/>
    <property type="match status" value="1"/>
</dbReference>
<dbReference type="Proteomes" id="UP000003460">
    <property type="component" value="Unassembled WGS sequence"/>
</dbReference>
<dbReference type="STRING" id="626522.GCWU000325_00913"/>
<dbReference type="InterPro" id="IPR034718">
    <property type="entry name" value="RlpA"/>
</dbReference>
<comment type="similarity">
    <text evidence="3 4">Belongs to the RlpA family.</text>
</comment>
<dbReference type="CDD" id="cd22268">
    <property type="entry name" value="DPBB_RlpA-like"/>
    <property type="match status" value="1"/>
</dbReference>
<name>C9LFD0_9BACT</name>
<dbReference type="HOGENOM" id="CLU_042923_4_2_10"/>
<keyword evidence="2 3" id="KW-0961">Cell wall biogenesis/degradation</keyword>
<evidence type="ECO:0000259" key="6">
    <source>
        <dbReference type="Pfam" id="PF03330"/>
    </source>
</evidence>
<evidence type="ECO:0000256" key="1">
    <source>
        <dbReference type="ARBA" id="ARBA00023239"/>
    </source>
</evidence>
<dbReference type="GO" id="GO:0000270">
    <property type="term" value="P:peptidoglycan metabolic process"/>
    <property type="evidence" value="ECO:0007669"/>
    <property type="project" value="UniProtKB-UniRule"/>
</dbReference>
<keyword evidence="1 3" id="KW-0456">Lyase</keyword>
<dbReference type="OrthoDB" id="9779128at2"/>
<dbReference type="PANTHER" id="PTHR34183">
    <property type="entry name" value="ENDOLYTIC PEPTIDOGLYCAN TRANSGLYCOSYLASE RLPA"/>
    <property type="match status" value="1"/>
</dbReference>
<accession>C9LFD0</accession>